<keyword evidence="2" id="KW-1133">Transmembrane helix</keyword>
<keyword evidence="2" id="KW-0472">Membrane</keyword>
<protein>
    <recommendedName>
        <fullName evidence="5">DUF2127 domain-containing protein</fullName>
    </recommendedName>
</protein>
<evidence type="ECO:0000256" key="1">
    <source>
        <dbReference type="SAM" id="MobiDB-lite"/>
    </source>
</evidence>
<keyword evidence="4" id="KW-1185">Reference proteome</keyword>
<name>A0ABV9R4L9_9MICO</name>
<evidence type="ECO:0000313" key="3">
    <source>
        <dbReference type="EMBL" id="MFC4828397.1"/>
    </source>
</evidence>
<keyword evidence="2" id="KW-0812">Transmembrane</keyword>
<feature type="transmembrane region" description="Helical" evidence="2">
    <location>
        <begin position="123"/>
        <end position="141"/>
    </location>
</feature>
<accession>A0ABV9R4L9</accession>
<dbReference type="RefSeq" id="WP_204391469.1">
    <property type="nucleotide sequence ID" value="NZ_JAFBBW010000001.1"/>
</dbReference>
<sequence>MSGTRRPTPPATDPVEKRTAFEPPSRLAEREAAPARVRRPAATTFGAALVLLRVLVGIVWLIGVAVQWDEIVANELDFVVAGQPTPAALDAGRTVVLVAGSTLLLLDLLLTVLIWYGSNGARVTVMLIAAANITIAAIDSVTGDAEVTIRTTFITVALDILILLALSSREARSFARRTRGFARPRRDEGA</sequence>
<evidence type="ECO:0008006" key="5">
    <source>
        <dbReference type="Google" id="ProtNLM"/>
    </source>
</evidence>
<proteinExistence type="predicted"/>
<feature type="transmembrane region" description="Helical" evidence="2">
    <location>
        <begin position="147"/>
        <end position="167"/>
    </location>
</feature>
<feature type="region of interest" description="Disordered" evidence="1">
    <location>
        <begin position="1"/>
        <end position="33"/>
    </location>
</feature>
<dbReference type="Proteomes" id="UP001595960">
    <property type="component" value="Unassembled WGS sequence"/>
</dbReference>
<evidence type="ECO:0000256" key="2">
    <source>
        <dbReference type="SAM" id="Phobius"/>
    </source>
</evidence>
<dbReference type="EMBL" id="JBHSJC010000001">
    <property type="protein sequence ID" value="MFC4828397.1"/>
    <property type="molecule type" value="Genomic_DNA"/>
</dbReference>
<feature type="transmembrane region" description="Helical" evidence="2">
    <location>
        <begin position="95"/>
        <end position="116"/>
    </location>
</feature>
<feature type="transmembrane region" description="Helical" evidence="2">
    <location>
        <begin position="45"/>
        <end position="68"/>
    </location>
</feature>
<evidence type="ECO:0000313" key="4">
    <source>
        <dbReference type="Proteomes" id="UP001595960"/>
    </source>
</evidence>
<gene>
    <name evidence="3" type="ORF">ACFPER_06330</name>
</gene>
<comment type="caution">
    <text evidence="3">The sequence shown here is derived from an EMBL/GenBank/DDBJ whole genome shotgun (WGS) entry which is preliminary data.</text>
</comment>
<reference evidence="4" key="1">
    <citation type="journal article" date="2019" name="Int. J. Syst. Evol. Microbiol.">
        <title>The Global Catalogue of Microorganisms (GCM) 10K type strain sequencing project: providing services to taxonomists for standard genome sequencing and annotation.</title>
        <authorList>
            <consortium name="The Broad Institute Genomics Platform"/>
            <consortium name="The Broad Institute Genome Sequencing Center for Infectious Disease"/>
            <person name="Wu L."/>
            <person name="Ma J."/>
        </authorList>
    </citation>
    <scope>NUCLEOTIDE SEQUENCE [LARGE SCALE GENOMIC DNA]</scope>
    <source>
        <strain evidence="4">CGMCC 1.12192</strain>
    </source>
</reference>
<organism evidence="3 4">
    <name type="scientific">Agromyces aurantiacus</name>
    <dbReference type="NCBI Taxonomy" id="165814"/>
    <lineage>
        <taxon>Bacteria</taxon>
        <taxon>Bacillati</taxon>
        <taxon>Actinomycetota</taxon>
        <taxon>Actinomycetes</taxon>
        <taxon>Micrococcales</taxon>
        <taxon>Microbacteriaceae</taxon>
        <taxon>Agromyces</taxon>
    </lineage>
</organism>